<dbReference type="InterPro" id="IPR045728">
    <property type="entry name" value="DUF6082"/>
</dbReference>
<evidence type="ECO:0000256" key="1">
    <source>
        <dbReference type="SAM" id="Phobius"/>
    </source>
</evidence>
<sequence length="195" mass="21570">MRRPAWRLSWFTSLCVLALGLGLGTAFGAAGSARQWKALSDVGQAFGTVSALLSAVALLGVWSSIRLQTRQAEVAKFEAVRSIRGQLIQIAFDEPELLALWGFDRSGGDEEMREAAYLSLIFSYMKMAHAVGAITDLELVRAGPAIFRTARTRSWWEKARHAYLADTFSAEATTFAQMVDAQYHLARVRDQPAER</sequence>
<dbReference type="RefSeq" id="WP_203711001.1">
    <property type="nucleotide sequence ID" value="NZ_BONE01000005.1"/>
</dbReference>
<keyword evidence="1" id="KW-0812">Transmembrane</keyword>
<accession>A0ABQ4CJS0</accession>
<organism evidence="2 3">
    <name type="scientific">Asanoa siamensis</name>
    <dbReference type="NCBI Taxonomy" id="926357"/>
    <lineage>
        <taxon>Bacteria</taxon>
        <taxon>Bacillati</taxon>
        <taxon>Actinomycetota</taxon>
        <taxon>Actinomycetes</taxon>
        <taxon>Micromonosporales</taxon>
        <taxon>Micromonosporaceae</taxon>
        <taxon>Asanoa</taxon>
    </lineage>
</organism>
<dbReference type="Pfam" id="PF19560">
    <property type="entry name" value="DUF6082"/>
    <property type="match status" value="1"/>
</dbReference>
<reference evidence="2 3" key="1">
    <citation type="submission" date="2021-01" db="EMBL/GenBank/DDBJ databases">
        <title>Whole genome shotgun sequence of Asanoa siamensis NBRC 107932.</title>
        <authorList>
            <person name="Komaki H."/>
            <person name="Tamura T."/>
        </authorList>
    </citation>
    <scope>NUCLEOTIDE SEQUENCE [LARGE SCALE GENOMIC DNA]</scope>
    <source>
        <strain evidence="2 3">NBRC 107932</strain>
    </source>
</reference>
<feature type="transmembrane region" description="Helical" evidence="1">
    <location>
        <begin position="44"/>
        <end position="62"/>
    </location>
</feature>
<keyword evidence="1" id="KW-0472">Membrane</keyword>
<gene>
    <name evidence="2" type="ORF">Asi02nite_10530</name>
</gene>
<keyword evidence="1" id="KW-1133">Transmembrane helix</keyword>
<protein>
    <recommendedName>
        <fullName evidence="4">DUF4760 domain-containing protein</fullName>
    </recommendedName>
</protein>
<dbReference type="EMBL" id="BONE01000005">
    <property type="protein sequence ID" value="GIF71535.1"/>
    <property type="molecule type" value="Genomic_DNA"/>
</dbReference>
<keyword evidence="3" id="KW-1185">Reference proteome</keyword>
<evidence type="ECO:0000313" key="2">
    <source>
        <dbReference type="EMBL" id="GIF71535.1"/>
    </source>
</evidence>
<comment type="caution">
    <text evidence="2">The sequence shown here is derived from an EMBL/GenBank/DDBJ whole genome shotgun (WGS) entry which is preliminary data.</text>
</comment>
<evidence type="ECO:0008006" key="4">
    <source>
        <dbReference type="Google" id="ProtNLM"/>
    </source>
</evidence>
<name>A0ABQ4CJS0_9ACTN</name>
<proteinExistence type="predicted"/>
<dbReference type="Proteomes" id="UP000604117">
    <property type="component" value="Unassembled WGS sequence"/>
</dbReference>
<evidence type="ECO:0000313" key="3">
    <source>
        <dbReference type="Proteomes" id="UP000604117"/>
    </source>
</evidence>